<keyword evidence="4 5" id="KW-0472">Membrane</keyword>
<keyword evidence="3 5" id="KW-1133">Transmembrane helix</keyword>
<sequence length="158" mass="17497">MHVPSPIISGEFSSLNPIQEGDKIVNAYTTVLLYAGWILVLALFYALPRVPQALLGQKRIDSWERGKESTDPLFLQRAKSAHLNCLENFPVFAGVVAMAGLMGEVEAINALAAFVLYARIAQSVVHISGTSFIQVFLRATFFLLQVFITLYMVYLLVC</sequence>
<keyword evidence="7" id="KW-1185">Reference proteome</keyword>
<proteinExistence type="predicted"/>
<evidence type="ECO:0000313" key="7">
    <source>
        <dbReference type="Proteomes" id="UP000501130"/>
    </source>
</evidence>
<organism evidence="6 7">
    <name type="scientific">Limnobacter profundi</name>
    <dbReference type="NCBI Taxonomy" id="2732163"/>
    <lineage>
        <taxon>Bacteria</taxon>
        <taxon>Pseudomonadati</taxon>
        <taxon>Pseudomonadota</taxon>
        <taxon>Betaproteobacteria</taxon>
        <taxon>Burkholderiales</taxon>
        <taxon>Burkholderiaceae</taxon>
        <taxon>Limnobacter</taxon>
    </lineage>
</organism>
<name>A0ABX6N4P8_9BURK</name>
<dbReference type="InterPro" id="IPR023352">
    <property type="entry name" value="MAPEG-like_dom_sf"/>
</dbReference>
<feature type="transmembrane region" description="Helical" evidence="5">
    <location>
        <begin position="25"/>
        <end position="47"/>
    </location>
</feature>
<evidence type="ECO:0000256" key="2">
    <source>
        <dbReference type="ARBA" id="ARBA00022692"/>
    </source>
</evidence>
<dbReference type="Pfam" id="PF01124">
    <property type="entry name" value="MAPEG"/>
    <property type="match status" value="1"/>
</dbReference>
<dbReference type="SUPFAM" id="SSF161084">
    <property type="entry name" value="MAPEG domain-like"/>
    <property type="match status" value="1"/>
</dbReference>
<evidence type="ECO:0000313" key="6">
    <source>
        <dbReference type="EMBL" id="QJR28719.1"/>
    </source>
</evidence>
<dbReference type="Gene3D" id="1.20.120.550">
    <property type="entry name" value="Membrane associated eicosanoid/glutathione metabolism-like domain"/>
    <property type="match status" value="1"/>
</dbReference>
<feature type="transmembrane region" description="Helical" evidence="5">
    <location>
        <begin position="139"/>
        <end position="157"/>
    </location>
</feature>
<gene>
    <name evidence="6" type="ORF">HKT17_02830</name>
</gene>
<protein>
    <submittedName>
        <fullName evidence="6">MAPEG family protein</fullName>
    </submittedName>
</protein>
<comment type="subcellular location">
    <subcellularLocation>
        <location evidence="1">Membrane</location>
    </subcellularLocation>
</comment>
<accession>A0ABX6N4P8</accession>
<keyword evidence="2 5" id="KW-0812">Transmembrane</keyword>
<dbReference type="Proteomes" id="UP000501130">
    <property type="component" value="Chromosome"/>
</dbReference>
<evidence type="ECO:0000256" key="1">
    <source>
        <dbReference type="ARBA" id="ARBA00004370"/>
    </source>
</evidence>
<evidence type="ECO:0000256" key="3">
    <source>
        <dbReference type="ARBA" id="ARBA00022989"/>
    </source>
</evidence>
<dbReference type="InterPro" id="IPR001129">
    <property type="entry name" value="Membr-assoc_MAPEG"/>
</dbReference>
<evidence type="ECO:0000256" key="5">
    <source>
        <dbReference type="SAM" id="Phobius"/>
    </source>
</evidence>
<reference evidence="6 7" key="1">
    <citation type="submission" date="2020-05" db="EMBL/GenBank/DDBJ databases">
        <title>Compete genome of Limnobacter sp. SAORIC-580.</title>
        <authorList>
            <person name="Song J."/>
            <person name="Cho J.-C."/>
        </authorList>
    </citation>
    <scope>NUCLEOTIDE SEQUENCE [LARGE SCALE GENOMIC DNA]</scope>
    <source>
        <strain evidence="6 7">SAORIC-580</strain>
    </source>
</reference>
<evidence type="ECO:0000256" key="4">
    <source>
        <dbReference type="ARBA" id="ARBA00023136"/>
    </source>
</evidence>
<dbReference type="EMBL" id="CP053084">
    <property type="protein sequence ID" value="QJR28719.1"/>
    <property type="molecule type" value="Genomic_DNA"/>
</dbReference>
<feature type="transmembrane region" description="Helical" evidence="5">
    <location>
        <begin position="91"/>
        <end position="118"/>
    </location>
</feature>